<gene>
    <name evidence="8" type="ORF">SAMN02583745_01344</name>
</gene>
<dbReference type="PANTHER" id="PTHR30561">
    <property type="entry name" value="SMR FAMILY PROTON-DEPENDENT DRUG EFFLUX TRANSPORTER SUGE"/>
    <property type="match status" value="1"/>
</dbReference>
<evidence type="ECO:0000256" key="5">
    <source>
        <dbReference type="ARBA" id="ARBA00022989"/>
    </source>
</evidence>
<dbReference type="PANTHER" id="PTHR30561:SF9">
    <property type="entry name" value="4-AMINO-4-DEOXY-L-ARABINOSE-PHOSPHOUNDECAPRENOL FLIPPASE SUBUNIT ARNF-RELATED"/>
    <property type="match status" value="1"/>
</dbReference>
<keyword evidence="4 7" id="KW-0812">Transmembrane</keyword>
<dbReference type="Proteomes" id="UP000242642">
    <property type="component" value="Unassembled WGS sequence"/>
</dbReference>
<keyword evidence="6 7" id="KW-0472">Membrane</keyword>
<keyword evidence="3" id="KW-1003">Cell membrane</keyword>
<reference evidence="9" key="1">
    <citation type="submission" date="2016-10" db="EMBL/GenBank/DDBJ databases">
        <authorList>
            <person name="Varghese N."/>
            <person name="Submissions S."/>
        </authorList>
    </citation>
    <scope>NUCLEOTIDE SEQUENCE [LARGE SCALE GENOMIC DNA]</scope>
    <source>
        <strain evidence="9">DSM 18579</strain>
    </source>
</reference>
<dbReference type="InterPro" id="IPR037185">
    <property type="entry name" value="EmrE-like"/>
</dbReference>
<dbReference type="EMBL" id="FOHV01000008">
    <property type="protein sequence ID" value="SET08680.1"/>
    <property type="molecule type" value="Genomic_DNA"/>
</dbReference>
<accession>A0A1I0BPX6</accession>
<evidence type="ECO:0000256" key="6">
    <source>
        <dbReference type="ARBA" id="ARBA00023136"/>
    </source>
</evidence>
<evidence type="ECO:0000256" key="4">
    <source>
        <dbReference type="ARBA" id="ARBA00022692"/>
    </source>
</evidence>
<evidence type="ECO:0000256" key="7">
    <source>
        <dbReference type="SAM" id="Phobius"/>
    </source>
</evidence>
<comment type="subcellular location">
    <subcellularLocation>
        <location evidence="1">Cell membrane</location>
        <topology evidence="1">Multi-pass membrane protein</topology>
    </subcellularLocation>
</comment>
<keyword evidence="2" id="KW-0813">Transport</keyword>
<dbReference type="SUPFAM" id="SSF103481">
    <property type="entry name" value="Multidrug resistance efflux transporter EmrE"/>
    <property type="match status" value="1"/>
</dbReference>
<feature type="transmembrane region" description="Helical" evidence="7">
    <location>
        <begin position="94"/>
        <end position="113"/>
    </location>
</feature>
<dbReference type="AlphaFoldDB" id="A0A1I0BPX6"/>
<protein>
    <recommendedName>
        <fullName evidence="10">4-amino-4-deoxy-L-arabinose-phosphoundecaprenol flippase subunit ArnF</fullName>
    </recommendedName>
</protein>
<organism evidence="8 9">
    <name type="scientific">Thorsellia anophelis DSM 18579</name>
    <dbReference type="NCBI Taxonomy" id="1123402"/>
    <lineage>
        <taxon>Bacteria</taxon>
        <taxon>Pseudomonadati</taxon>
        <taxon>Pseudomonadota</taxon>
        <taxon>Gammaproteobacteria</taxon>
        <taxon>Enterobacterales</taxon>
        <taxon>Thorselliaceae</taxon>
        <taxon>Thorsellia</taxon>
    </lineage>
</organism>
<evidence type="ECO:0008006" key="10">
    <source>
        <dbReference type="Google" id="ProtNLM"/>
    </source>
</evidence>
<dbReference type="STRING" id="1123402.SAMN02583745_01344"/>
<keyword evidence="9" id="KW-1185">Reference proteome</keyword>
<feature type="transmembrane region" description="Helical" evidence="7">
    <location>
        <begin position="43"/>
        <end position="59"/>
    </location>
</feature>
<feature type="transmembrane region" description="Helical" evidence="7">
    <location>
        <begin position="12"/>
        <end position="31"/>
    </location>
</feature>
<dbReference type="GO" id="GO:0022857">
    <property type="term" value="F:transmembrane transporter activity"/>
    <property type="evidence" value="ECO:0007669"/>
    <property type="project" value="InterPro"/>
</dbReference>
<evidence type="ECO:0000313" key="8">
    <source>
        <dbReference type="EMBL" id="SET08680.1"/>
    </source>
</evidence>
<evidence type="ECO:0000313" key="9">
    <source>
        <dbReference type="Proteomes" id="UP000242642"/>
    </source>
</evidence>
<dbReference type="InterPro" id="IPR000390">
    <property type="entry name" value="Small_drug/metabolite_transptr"/>
</dbReference>
<feature type="transmembrane region" description="Helical" evidence="7">
    <location>
        <begin position="65"/>
        <end position="82"/>
    </location>
</feature>
<evidence type="ECO:0000256" key="3">
    <source>
        <dbReference type="ARBA" id="ARBA00022475"/>
    </source>
</evidence>
<dbReference type="OrthoDB" id="9156836at2"/>
<dbReference type="Gene3D" id="1.10.3730.20">
    <property type="match status" value="1"/>
</dbReference>
<dbReference type="RefSeq" id="WP_143047604.1">
    <property type="nucleotide sequence ID" value="NZ_FOHV01000008.1"/>
</dbReference>
<keyword evidence="5 7" id="KW-1133">Transmembrane helix</keyword>
<dbReference type="GO" id="GO:0005886">
    <property type="term" value="C:plasma membrane"/>
    <property type="evidence" value="ECO:0007669"/>
    <property type="project" value="UniProtKB-SubCell"/>
</dbReference>
<proteinExistence type="predicted"/>
<sequence>MKVRNNVVPYCYLTISILMVSIAQIFLAKGMQNSSIQTSIDKLYIIQVFDVYAIASMLLDLLKQHKYIIIGMLCYIASFLIWGKTLTYFALSKAYSFLSLSYIIVYAFSFYFLPTTDNQFKLSHFFGIALIILGVVAVMYKGKLHDAK</sequence>
<evidence type="ECO:0000256" key="2">
    <source>
        <dbReference type="ARBA" id="ARBA00022448"/>
    </source>
</evidence>
<evidence type="ECO:0000256" key="1">
    <source>
        <dbReference type="ARBA" id="ARBA00004651"/>
    </source>
</evidence>
<feature type="transmembrane region" description="Helical" evidence="7">
    <location>
        <begin position="125"/>
        <end position="142"/>
    </location>
</feature>
<name>A0A1I0BPX6_9GAMM</name>